<reference evidence="1 2" key="1">
    <citation type="journal article" date="2022" name="Hortic Res">
        <title>A haplotype resolved chromosomal level avocado genome allows analysis of novel avocado genes.</title>
        <authorList>
            <person name="Nath O."/>
            <person name="Fletcher S.J."/>
            <person name="Hayward A."/>
            <person name="Shaw L.M."/>
            <person name="Masouleh A.K."/>
            <person name="Furtado A."/>
            <person name="Henry R.J."/>
            <person name="Mitter N."/>
        </authorList>
    </citation>
    <scope>NUCLEOTIDE SEQUENCE [LARGE SCALE GENOMIC DNA]</scope>
    <source>
        <strain evidence="2">cv. Hass</strain>
    </source>
</reference>
<proteinExistence type="predicted"/>
<protein>
    <submittedName>
        <fullName evidence="1">Uncharacterized protein</fullName>
    </submittedName>
</protein>
<gene>
    <name evidence="1" type="ORF">MRB53_019940</name>
</gene>
<dbReference type="EMBL" id="CM056814">
    <property type="protein sequence ID" value="KAJ8626633.1"/>
    <property type="molecule type" value="Genomic_DNA"/>
</dbReference>
<organism evidence="1 2">
    <name type="scientific">Persea americana</name>
    <name type="common">Avocado</name>
    <dbReference type="NCBI Taxonomy" id="3435"/>
    <lineage>
        <taxon>Eukaryota</taxon>
        <taxon>Viridiplantae</taxon>
        <taxon>Streptophyta</taxon>
        <taxon>Embryophyta</taxon>
        <taxon>Tracheophyta</taxon>
        <taxon>Spermatophyta</taxon>
        <taxon>Magnoliopsida</taxon>
        <taxon>Magnoliidae</taxon>
        <taxon>Laurales</taxon>
        <taxon>Lauraceae</taxon>
        <taxon>Persea</taxon>
    </lineage>
</organism>
<evidence type="ECO:0000313" key="1">
    <source>
        <dbReference type="EMBL" id="KAJ8626633.1"/>
    </source>
</evidence>
<accession>A0ACC2L051</accession>
<sequence>MAQGLSLNLNSSAKILRGYICILLTAVDNIILEFTLLFSWFLLKEADMKREMERKEQERKKSPKVDFVPGSTQPGTVASAPKISTQIAASVGGFPAVAATGAHTVQPAVDAAVRDSRQNKKTKWDKVDGDRRNTLHPGGQDTISTTGAHAAALLSAANAGAGYTAFAQQKRREAEEKRSSERRLEKRS</sequence>
<comment type="caution">
    <text evidence="1">The sequence shown here is derived from an EMBL/GenBank/DDBJ whole genome shotgun (WGS) entry which is preliminary data.</text>
</comment>
<evidence type="ECO:0000313" key="2">
    <source>
        <dbReference type="Proteomes" id="UP001234297"/>
    </source>
</evidence>
<name>A0ACC2L051_PERAE</name>
<dbReference type="Proteomes" id="UP001234297">
    <property type="component" value="Chromosome 6"/>
</dbReference>
<keyword evidence="2" id="KW-1185">Reference proteome</keyword>